<dbReference type="InterPro" id="IPR016410">
    <property type="entry name" value="Phage_imm"/>
</dbReference>
<dbReference type="Proteomes" id="UP001430614">
    <property type="component" value="Unassembled WGS sequence"/>
</dbReference>
<name>A0ABS8KH02_9BURK</name>
<evidence type="ECO:0000313" key="3">
    <source>
        <dbReference type="Proteomes" id="UP001430614"/>
    </source>
</evidence>
<dbReference type="Pfam" id="PF14373">
    <property type="entry name" value="Imm_superinfect"/>
    <property type="match status" value="1"/>
</dbReference>
<gene>
    <name evidence="2" type="ORF">LJ655_19690</name>
</gene>
<evidence type="ECO:0000256" key="1">
    <source>
        <dbReference type="SAM" id="Phobius"/>
    </source>
</evidence>
<keyword evidence="1" id="KW-0472">Membrane</keyword>
<keyword evidence="1" id="KW-1133">Transmembrane helix</keyword>
<proteinExistence type="predicted"/>
<reference evidence="2 3" key="1">
    <citation type="submission" date="2021-11" db="EMBL/GenBank/DDBJ databases">
        <authorList>
            <person name="Oh E.-T."/>
            <person name="Kim S.-B."/>
        </authorList>
    </citation>
    <scope>NUCLEOTIDE SEQUENCE [LARGE SCALE GENOMIC DNA]</scope>
    <source>
        <strain evidence="2 3">MMS20-SJTN17</strain>
    </source>
</reference>
<keyword evidence="3" id="KW-1185">Reference proteome</keyword>
<dbReference type="RefSeq" id="WP_230562901.1">
    <property type="nucleotide sequence ID" value="NZ_JAJITC010000010.1"/>
</dbReference>
<comment type="caution">
    <text evidence="2">The sequence shown here is derived from an EMBL/GenBank/DDBJ whole genome shotgun (WGS) entry which is preliminary data.</text>
</comment>
<keyword evidence="1" id="KW-0812">Transmembrane</keyword>
<accession>A0ABS8KH02</accession>
<sequence>MEPTTGLVYLLIALVVYFMPAIVARYRKHKNASAITVLNLFAGWTGVGYLGALVWAFTANTEPAHAA</sequence>
<protein>
    <submittedName>
        <fullName evidence="2">Superinfection immunity protein</fullName>
    </submittedName>
</protein>
<feature type="transmembrane region" description="Helical" evidence="1">
    <location>
        <begin position="6"/>
        <end position="24"/>
    </location>
</feature>
<dbReference type="EMBL" id="JAJITC010000010">
    <property type="protein sequence ID" value="MCC8404076.1"/>
    <property type="molecule type" value="Genomic_DNA"/>
</dbReference>
<feature type="transmembrane region" description="Helical" evidence="1">
    <location>
        <begin position="36"/>
        <end position="57"/>
    </location>
</feature>
<evidence type="ECO:0000313" key="2">
    <source>
        <dbReference type="EMBL" id="MCC8404076.1"/>
    </source>
</evidence>
<organism evidence="2 3">
    <name type="scientific">Paraburkholderia translucens</name>
    <dbReference type="NCBI Taxonomy" id="2886945"/>
    <lineage>
        <taxon>Bacteria</taxon>
        <taxon>Pseudomonadati</taxon>
        <taxon>Pseudomonadota</taxon>
        <taxon>Betaproteobacteria</taxon>
        <taxon>Burkholderiales</taxon>
        <taxon>Burkholderiaceae</taxon>
        <taxon>Paraburkholderia</taxon>
    </lineage>
</organism>